<feature type="non-terminal residue" evidence="1">
    <location>
        <position position="102"/>
    </location>
</feature>
<keyword evidence="2" id="KW-1185">Reference proteome</keyword>
<dbReference type="AlphaFoldDB" id="A0A812T6P3"/>
<sequence>GSIVEEMESRGQAFAAFGSRDHWLHQLLNQHLPLVEALDPEDLAREQSLLSSLASTLRSRAKDLAELIRGTPPCADQQKSLLRAAAAGCDVELLQVAQLPEK</sequence>
<gene>
    <name evidence="1" type="primary">MINA</name>
    <name evidence="1" type="ORF">SPIL2461_LOCUS13197</name>
</gene>
<organism evidence="1 2">
    <name type="scientific">Symbiodinium pilosum</name>
    <name type="common">Dinoflagellate</name>
    <dbReference type="NCBI Taxonomy" id="2952"/>
    <lineage>
        <taxon>Eukaryota</taxon>
        <taxon>Sar</taxon>
        <taxon>Alveolata</taxon>
        <taxon>Dinophyceae</taxon>
        <taxon>Suessiales</taxon>
        <taxon>Symbiodiniaceae</taxon>
        <taxon>Symbiodinium</taxon>
    </lineage>
</organism>
<reference evidence="1" key="1">
    <citation type="submission" date="2021-02" db="EMBL/GenBank/DDBJ databases">
        <authorList>
            <person name="Dougan E. K."/>
            <person name="Rhodes N."/>
            <person name="Thang M."/>
            <person name="Chan C."/>
        </authorList>
    </citation>
    <scope>NUCLEOTIDE SEQUENCE</scope>
</reference>
<accession>A0A812T6P3</accession>
<evidence type="ECO:0000313" key="1">
    <source>
        <dbReference type="EMBL" id="CAE7508288.1"/>
    </source>
</evidence>
<comment type="caution">
    <text evidence="1">The sequence shown here is derived from an EMBL/GenBank/DDBJ whole genome shotgun (WGS) entry which is preliminary data.</text>
</comment>
<feature type="non-terminal residue" evidence="1">
    <location>
        <position position="1"/>
    </location>
</feature>
<evidence type="ECO:0000313" key="2">
    <source>
        <dbReference type="Proteomes" id="UP000649617"/>
    </source>
</evidence>
<proteinExistence type="predicted"/>
<dbReference type="OrthoDB" id="425950at2759"/>
<dbReference type="Proteomes" id="UP000649617">
    <property type="component" value="Unassembled WGS sequence"/>
</dbReference>
<dbReference type="EMBL" id="CAJNIZ010028447">
    <property type="protein sequence ID" value="CAE7508288.1"/>
    <property type="molecule type" value="Genomic_DNA"/>
</dbReference>
<protein>
    <submittedName>
        <fullName evidence="1">MINA protein</fullName>
    </submittedName>
</protein>
<name>A0A812T6P3_SYMPI</name>